<gene>
    <name evidence="1" type="ORF">GGP99_003410</name>
</gene>
<protein>
    <recommendedName>
        <fullName evidence="3">ATP-binding protein</fullName>
    </recommendedName>
</protein>
<reference evidence="1" key="1">
    <citation type="submission" date="2022-08" db="EMBL/GenBank/DDBJ databases">
        <title>Genomic Encyclopedia of Type Strains, Phase V (KMG-V): Genome sequencing to study the core and pangenomes of soil and plant-associated prokaryotes.</title>
        <authorList>
            <person name="Whitman W."/>
        </authorList>
    </citation>
    <scope>NUCLEOTIDE SEQUENCE</scope>
    <source>
        <strain evidence="1">SP3002</strain>
    </source>
</reference>
<evidence type="ECO:0000313" key="1">
    <source>
        <dbReference type="EMBL" id="MCS4159418.1"/>
    </source>
</evidence>
<organism evidence="1 2">
    <name type="scientific">Salinibacter ruber</name>
    <dbReference type="NCBI Taxonomy" id="146919"/>
    <lineage>
        <taxon>Bacteria</taxon>
        <taxon>Pseudomonadati</taxon>
        <taxon>Rhodothermota</taxon>
        <taxon>Rhodothermia</taxon>
        <taxon>Rhodothermales</taxon>
        <taxon>Salinibacteraceae</taxon>
        <taxon>Salinibacter</taxon>
    </lineage>
</organism>
<dbReference type="Proteomes" id="UP001155110">
    <property type="component" value="Unassembled WGS sequence"/>
</dbReference>
<dbReference type="AlphaFoldDB" id="A0AAW5PBT2"/>
<accession>A0AAW5PBT2</accession>
<dbReference type="InterPro" id="IPR036890">
    <property type="entry name" value="HATPase_C_sf"/>
</dbReference>
<dbReference type="EMBL" id="JANTZM010000028">
    <property type="protein sequence ID" value="MCS4159418.1"/>
    <property type="molecule type" value="Genomic_DNA"/>
</dbReference>
<proteinExistence type="predicted"/>
<evidence type="ECO:0000313" key="2">
    <source>
        <dbReference type="Proteomes" id="UP001155110"/>
    </source>
</evidence>
<comment type="caution">
    <text evidence="1">The sequence shown here is derived from an EMBL/GenBank/DDBJ whole genome shotgun (WGS) entry which is preliminary data.</text>
</comment>
<dbReference type="SUPFAM" id="SSF55874">
    <property type="entry name" value="ATPase domain of HSP90 chaperone/DNA topoisomerase II/histidine kinase"/>
    <property type="match status" value="1"/>
</dbReference>
<dbReference type="RefSeq" id="WP_259060340.1">
    <property type="nucleotide sequence ID" value="NZ_JANTZM010000028.1"/>
</dbReference>
<evidence type="ECO:0008006" key="3">
    <source>
        <dbReference type="Google" id="ProtNLM"/>
    </source>
</evidence>
<dbReference type="Gene3D" id="3.30.565.10">
    <property type="entry name" value="Histidine kinase-like ATPase, C-terminal domain"/>
    <property type="match status" value="1"/>
</dbReference>
<name>A0AAW5PBT2_9BACT</name>
<sequence>MEIVLNSHLGVYEWGKLFRAGHAEELTIDLTNVEFAYPSGTVALSLVVNYRGENGKPTELTLPEEPEENDVVTYLNRVDLFDSLPREVRIFQDLSSLKHHARNPSYKFTEVHVLEEEGLEDASTVVQEFLQRHVEQWRRPYEAFNEVLLNARDHSRASETNGAEDSELKFGVLHVQVYENQLELAVGDIGDGVRKSLNTCPDHDFRRSTTAIRATLERGISRFSHMPDRERGGGLRRVKNAVARMGGKLDLRSYEGSAHLANGELEYNRYQNPFPGTLARIDLPSRDRR</sequence>